<feature type="signal peptide" evidence="2">
    <location>
        <begin position="1"/>
        <end position="24"/>
    </location>
</feature>
<feature type="region of interest" description="Disordered" evidence="1">
    <location>
        <begin position="182"/>
        <end position="256"/>
    </location>
</feature>
<proteinExistence type="predicted"/>
<name>A0A1G9A185_9GAMM</name>
<gene>
    <name evidence="3" type="ORF">SAMN05216212_1820</name>
</gene>
<dbReference type="Proteomes" id="UP000199305">
    <property type="component" value="Unassembled WGS sequence"/>
</dbReference>
<dbReference type="OrthoDB" id="5741373at2"/>
<keyword evidence="4" id="KW-1185">Reference proteome</keyword>
<evidence type="ECO:0000313" key="4">
    <source>
        <dbReference type="Proteomes" id="UP000199305"/>
    </source>
</evidence>
<feature type="compositionally biased region" description="Basic and acidic residues" evidence="1">
    <location>
        <begin position="192"/>
        <end position="208"/>
    </location>
</feature>
<keyword evidence="2" id="KW-0732">Signal</keyword>
<dbReference type="AlphaFoldDB" id="A0A1G9A185"/>
<organism evidence="3 4">
    <name type="scientific">Microbulbifer yueqingensis</name>
    <dbReference type="NCBI Taxonomy" id="658219"/>
    <lineage>
        <taxon>Bacteria</taxon>
        <taxon>Pseudomonadati</taxon>
        <taxon>Pseudomonadota</taxon>
        <taxon>Gammaproteobacteria</taxon>
        <taxon>Cellvibrionales</taxon>
        <taxon>Microbulbiferaceae</taxon>
        <taxon>Microbulbifer</taxon>
    </lineage>
</organism>
<sequence length="256" mass="27270">MKIPFKMAVLPAVLSAMLAGAVWADDDLPDNDSTDTEVVESVSNVSSESVAGMFGDFLGEDSQSYVEGLRSGDITYVPPEDAEGGAEGDAAEDVADTDEVEGVEGEEASVGMGYGNVTITLALAEQLAMASAAEALEGETGMTADDAINEVLYMRVEEGMGWGQIAKEMGFNLGEIMSGIHSNRPETAGAAKADKMTGKDMRAEKSMKPETAGPKVDKAERVKMERPERPVKPMKAERPEKPERPAKPERPERPGR</sequence>
<dbReference type="EMBL" id="FNFH01000003">
    <property type="protein sequence ID" value="SDK21021.1"/>
    <property type="molecule type" value="Genomic_DNA"/>
</dbReference>
<reference evidence="4" key="1">
    <citation type="submission" date="2016-10" db="EMBL/GenBank/DDBJ databases">
        <authorList>
            <person name="Varghese N."/>
            <person name="Submissions S."/>
        </authorList>
    </citation>
    <scope>NUCLEOTIDE SEQUENCE [LARGE SCALE GENOMIC DNA]</scope>
    <source>
        <strain evidence="4">CGMCC 1.10658</strain>
    </source>
</reference>
<evidence type="ECO:0000313" key="3">
    <source>
        <dbReference type="EMBL" id="SDK21021.1"/>
    </source>
</evidence>
<dbReference type="RefSeq" id="WP_091512267.1">
    <property type="nucleotide sequence ID" value="NZ_FNFH01000003.1"/>
</dbReference>
<accession>A0A1G9A185</accession>
<feature type="chain" id="PRO_5011775931" description="Helix-turn-helix domain-containing protein" evidence="2">
    <location>
        <begin position="25"/>
        <end position="256"/>
    </location>
</feature>
<evidence type="ECO:0000256" key="2">
    <source>
        <dbReference type="SAM" id="SignalP"/>
    </source>
</evidence>
<feature type="compositionally biased region" description="Basic and acidic residues" evidence="1">
    <location>
        <begin position="215"/>
        <end position="256"/>
    </location>
</feature>
<evidence type="ECO:0000256" key="1">
    <source>
        <dbReference type="SAM" id="MobiDB-lite"/>
    </source>
</evidence>
<evidence type="ECO:0008006" key="5">
    <source>
        <dbReference type="Google" id="ProtNLM"/>
    </source>
</evidence>
<protein>
    <recommendedName>
        <fullName evidence="5">Helix-turn-helix domain-containing protein</fullName>
    </recommendedName>
</protein>
<dbReference type="STRING" id="658219.SAMN05216212_1820"/>